<keyword evidence="2" id="KW-1185">Reference proteome</keyword>
<evidence type="ECO:0000313" key="1">
    <source>
        <dbReference type="EMBL" id="CAG8448864.1"/>
    </source>
</evidence>
<protein>
    <submittedName>
        <fullName evidence="1">12562_t:CDS:1</fullName>
    </submittedName>
</protein>
<comment type="caution">
    <text evidence="1">The sequence shown here is derived from an EMBL/GenBank/DDBJ whole genome shotgun (WGS) entry which is preliminary data.</text>
</comment>
<evidence type="ECO:0000313" key="2">
    <source>
        <dbReference type="Proteomes" id="UP000789525"/>
    </source>
</evidence>
<proteinExistence type="predicted"/>
<sequence>MIEHKSYILNENVAPVIQLTFYSSSTMSTPIKLSSRADCESFLEKFDTLLLDCDGVLWHEDTVLPGIKEALSLLRQKGKRLIFVTNNSTKSRAAYFAKFKRLNIDANESEIFGSSYVSAYYLKNILNFPKDKKVYVIGESGITEELHLAGIRFCGSSDDDDYEFNFNKIDFDPEVGAVVCGFDTHLNYKKLAKAFRYLNTNPDCIFLLTNGDTTYPANGTIYPGTGSLVAPLIKALNRDPDYVMGKPNKPMLDCIIKKFHLDAERTCMIGDRLDTDIQFGINGKFKTLLVLTGVSKEQEILVENAPIIPDYYLTSLGDLAELCE</sequence>
<gene>
    <name evidence="1" type="ORF">ACOLOM_LOCUS662</name>
</gene>
<dbReference type="Proteomes" id="UP000789525">
    <property type="component" value="Unassembled WGS sequence"/>
</dbReference>
<reference evidence="1" key="1">
    <citation type="submission" date="2021-06" db="EMBL/GenBank/DDBJ databases">
        <authorList>
            <person name="Kallberg Y."/>
            <person name="Tangrot J."/>
            <person name="Rosling A."/>
        </authorList>
    </citation>
    <scope>NUCLEOTIDE SEQUENCE</scope>
    <source>
        <strain evidence="1">CL356</strain>
    </source>
</reference>
<dbReference type="EMBL" id="CAJVPT010000709">
    <property type="protein sequence ID" value="CAG8448864.1"/>
    <property type="molecule type" value="Genomic_DNA"/>
</dbReference>
<name>A0ACA9K2W4_9GLOM</name>
<accession>A0ACA9K2W4</accession>
<organism evidence="1 2">
    <name type="scientific">Acaulospora colombiana</name>
    <dbReference type="NCBI Taxonomy" id="27376"/>
    <lineage>
        <taxon>Eukaryota</taxon>
        <taxon>Fungi</taxon>
        <taxon>Fungi incertae sedis</taxon>
        <taxon>Mucoromycota</taxon>
        <taxon>Glomeromycotina</taxon>
        <taxon>Glomeromycetes</taxon>
        <taxon>Diversisporales</taxon>
        <taxon>Acaulosporaceae</taxon>
        <taxon>Acaulospora</taxon>
    </lineage>
</organism>